<evidence type="ECO:0000313" key="8">
    <source>
        <dbReference type="EMBL" id="PMP64685.1"/>
    </source>
</evidence>
<reference evidence="8 9" key="1">
    <citation type="submission" date="2018-01" db="EMBL/GenBank/DDBJ databases">
        <title>Metagenomic assembled genomes from two thermal pools in the Uzon Caldera, Kamchatka, Russia.</title>
        <authorList>
            <person name="Wilkins L."/>
            <person name="Ettinger C."/>
        </authorList>
    </citation>
    <scope>NUCLEOTIDE SEQUENCE [LARGE SCALE GENOMIC DNA]</scope>
    <source>
        <strain evidence="8">ZAV-15</strain>
    </source>
</reference>
<feature type="transmembrane region" description="Helical" evidence="7">
    <location>
        <begin position="64"/>
        <end position="84"/>
    </location>
</feature>
<keyword evidence="6" id="KW-0813">Transport</keyword>
<feature type="transmembrane region" description="Helical" evidence="7">
    <location>
        <begin position="217"/>
        <end position="238"/>
    </location>
</feature>
<dbReference type="GO" id="GO:0043190">
    <property type="term" value="C:ATP-binding cassette (ABC) transporter complex"/>
    <property type="evidence" value="ECO:0007669"/>
    <property type="project" value="InterPro"/>
</dbReference>
<dbReference type="GO" id="GO:0055085">
    <property type="term" value="P:transmembrane transport"/>
    <property type="evidence" value="ECO:0007669"/>
    <property type="project" value="InterPro"/>
</dbReference>
<sequence length="266" mass="30347">MELLIYLDLFRWGLLAGICFAISTALTSPFLILQRNSLFPHAITHILLLPLILLSLVKSFFPSLLHFPFLLITTLFLSYLIHFFSKFLNIFEDTSTSMITYLSLGLALLLASKTSQFDLTLLNYLFGSFVTIDKKDFLESFFVLLFSLSFFYYFKNLWLAKSFEEELPGIEFKTSQGLFLLLITLQSIVGVKLMGVLLVSSFFVFSSTVALKLSSSFSRVIPITMFLNFLSLLFGFVISIYFDIPFSSATVLIMGIYIFLLLIVRK</sequence>
<feature type="transmembrane region" description="Helical" evidence="7">
    <location>
        <begin position="38"/>
        <end position="57"/>
    </location>
</feature>
<keyword evidence="5 7" id="KW-0472">Membrane</keyword>
<dbReference type="InterPro" id="IPR001626">
    <property type="entry name" value="ABC_TroCD"/>
</dbReference>
<comment type="similarity">
    <text evidence="2 6">Belongs to the ABC-3 integral membrane protein family.</text>
</comment>
<feature type="transmembrane region" description="Helical" evidence="7">
    <location>
        <begin position="244"/>
        <end position="264"/>
    </location>
</feature>
<evidence type="ECO:0000256" key="1">
    <source>
        <dbReference type="ARBA" id="ARBA00004141"/>
    </source>
</evidence>
<evidence type="ECO:0000313" key="9">
    <source>
        <dbReference type="Proteomes" id="UP000235731"/>
    </source>
</evidence>
<accession>A0A2N7PLH3</accession>
<dbReference type="PANTHER" id="PTHR30477">
    <property type="entry name" value="ABC-TRANSPORTER METAL-BINDING PROTEIN"/>
    <property type="match status" value="1"/>
</dbReference>
<dbReference type="Proteomes" id="UP000235731">
    <property type="component" value="Unassembled WGS sequence"/>
</dbReference>
<evidence type="ECO:0000256" key="4">
    <source>
        <dbReference type="ARBA" id="ARBA00022989"/>
    </source>
</evidence>
<feature type="transmembrane region" description="Helical" evidence="7">
    <location>
        <begin position="137"/>
        <end position="154"/>
    </location>
</feature>
<comment type="caution">
    <text evidence="8">The sequence shown here is derived from an EMBL/GenBank/DDBJ whole genome shotgun (WGS) entry which is preliminary data.</text>
</comment>
<feature type="transmembrane region" description="Helical" evidence="7">
    <location>
        <begin position="12"/>
        <end position="32"/>
    </location>
</feature>
<dbReference type="SUPFAM" id="SSF81345">
    <property type="entry name" value="ABC transporter involved in vitamin B12 uptake, BtuC"/>
    <property type="match status" value="1"/>
</dbReference>
<gene>
    <name evidence="8" type="ORF">C0197_00040</name>
</gene>
<keyword evidence="4 7" id="KW-1133">Transmembrane helix</keyword>
<dbReference type="InterPro" id="IPR037294">
    <property type="entry name" value="ABC_BtuC-like"/>
</dbReference>
<keyword evidence="3 6" id="KW-0812">Transmembrane</keyword>
<dbReference type="PANTHER" id="PTHR30477:SF0">
    <property type="entry name" value="METAL TRANSPORT SYSTEM MEMBRANE PROTEIN TM_0125-RELATED"/>
    <property type="match status" value="1"/>
</dbReference>
<protein>
    <recommendedName>
        <fullName evidence="10">ABC transporter</fullName>
    </recommendedName>
</protein>
<evidence type="ECO:0000256" key="5">
    <source>
        <dbReference type="ARBA" id="ARBA00023136"/>
    </source>
</evidence>
<feature type="transmembrane region" description="Helical" evidence="7">
    <location>
        <begin position="178"/>
        <end position="205"/>
    </location>
</feature>
<proteinExistence type="inferred from homology"/>
<dbReference type="EMBL" id="PNIE01000001">
    <property type="protein sequence ID" value="PMP64685.1"/>
    <property type="molecule type" value="Genomic_DNA"/>
</dbReference>
<feature type="transmembrane region" description="Helical" evidence="7">
    <location>
        <begin position="104"/>
        <end position="125"/>
    </location>
</feature>
<name>A0A2N7PLH3_9BACT</name>
<evidence type="ECO:0000256" key="3">
    <source>
        <dbReference type="ARBA" id="ARBA00022692"/>
    </source>
</evidence>
<dbReference type="Pfam" id="PF00950">
    <property type="entry name" value="ABC-3"/>
    <property type="match status" value="1"/>
</dbReference>
<evidence type="ECO:0000256" key="7">
    <source>
        <dbReference type="SAM" id="Phobius"/>
    </source>
</evidence>
<evidence type="ECO:0000256" key="2">
    <source>
        <dbReference type="ARBA" id="ARBA00008034"/>
    </source>
</evidence>
<evidence type="ECO:0008006" key="10">
    <source>
        <dbReference type="Google" id="ProtNLM"/>
    </source>
</evidence>
<evidence type="ECO:0000256" key="6">
    <source>
        <dbReference type="RuleBase" id="RU003943"/>
    </source>
</evidence>
<comment type="subcellular location">
    <subcellularLocation>
        <location evidence="6">Cell membrane</location>
        <topology evidence="6">Multi-pass membrane protein</topology>
    </subcellularLocation>
    <subcellularLocation>
        <location evidence="1">Membrane</location>
        <topology evidence="1">Multi-pass membrane protein</topology>
    </subcellularLocation>
</comment>
<organism evidence="8 9">
    <name type="scientific">Caldimicrobium thiodismutans</name>
    <dbReference type="NCBI Taxonomy" id="1653476"/>
    <lineage>
        <taxon>Bacteria</taxon>
        <taxon>Pseudomonadati</taxon>
        <taxon>Thermodesulfobacteriota</taxon>
        <taxon>Thermodesulfobacteria</taxon>
        <taxon>Thermodesulfobacteriales</taxon>
        <taxon>Thermodesulfobacteriaceae</taxon>
        <taxon>Caldimicrobium</taxon>
    </lineage>
</organism>
<dbReference type="AlphaFoldDB" id="A0A2N7PLH3"/>